<comment type="caution">
    <text evidence="1">The sequence shown here is derived from an EMBL/GenBank/DDBJ whole genome shotgun (WGS) entry which is preliminary data.</text>
</comment>
<gene>
    <name evidence="1" type="ORF">H9703_07390</name>
</gene>
<dbReference type="Proteomes" id="UP000823906">
    <property type="component" value="Unassembled WGS sequence"/>
</dbReference>
<protein>
    <submittedName>
        <fullName evidence="1">Uncharacterized protein</fullName>
    </submittedName>
</protein>
<organism evidence="1 2">
    <name type="scientific">Candidatus Faecalibacterium faecigallinarum</name>
    <dbReference type="NCBI Taxonomy" id="2838577"/>
    <lineage>
        <taxon>Bacteria</taxon>
        <taxon>Bacillati</taxon>
        <taxon>Bacillota</taxon>
        <taxon>Clostridia</taxon>
        <taxon>Eubacteriales</taxon>
        <taxon>Oscillospiraceae</taxon>
        <taxon>Faecalibacterium</taxon>
    </lineage>
</organism>
<dbReference type="EMBL" id="DWWN01000049">
    <property type="protein sequence ID" value="HJC45936.1"/>
    <property type="molecule type" value="Genomic_DNA"/>
</dbReference>
<proteinExistence type="predicted"/>
<reference evidence="1" key="2">
    <citation type="submission" date="2021-04" db="EMBL/GenBank/DDBJ databases">
        <authorList>
            <person name="Gilroy R."/>
        </authorList>
    </citation>
    <scope>NUCLEOTIDE SEQUENCE</scope>
    <source>
        <strain evidence="1">ChiSjej5B23-2810</strain>
    </source>
</reference>
<dbReference type="AlphaFoldDB" id="A0A9D2P7W3"/>
<reference evidence="1" key="1">
    <citation type="journal article" date="2021" name="PeerJ">
        <title>Extensive microbial diversity within the chicken gut microbiome revealed by metagenomics and culture.</title>
        <authorList>
            <person name="Gilroy R."/>
            <person name="Ravi A."/>
            <person name="Getino M."/>
            <person name="Pursley I."/>
            <person name="Horton D.L."/>
            <person name="Alikhan N.F."/>
            <person name="Baker D."/>
            <person name="Gharbi K."/>
            <person name="Hall N."/>
            <person name="Watson M."/>
            <person name="Adriaenssens E.M."/>
            <person name="Foster-Nyarko E."/>
            <person name="Jarju S."/>
            <person name="Secka A."/>
            <person name="Antonio M."/>
            <person name="Oren A."/>
            <person name="Chaudhuri R.R."/>
            <person name="La Ragione R."/>
            <person name="Hildebrand F."/>
            <person name="Pallen M.J."/>
        </authorList>
    </citation>
    <scope>NUCLEOTIDE SEQUENCE</scope>
    <source>
        <strain evidence="1">ChiSjej5B23-2810</strain>
    </source>
</reference>
<evidence type="ECO:0000313" key="2">
    <source>
        <dbReference type="Proteomes" id="UP000823906"/>
    </source>
</evidence>
<accession>A0A9D2P7W3</accession>
<sequence length="133" mass="15016">MKSVKSCSSARNRLRPVNYFLEFLSVQIHIKGSVTSIRYCSIFKVLPVCFSADSLFILPQTRELVKHFFQGFSAALFGFVGRSVERSNIILHPQGFVKGYFALFSIFFSPSPDALILDKKGAAHAVHRQLLSW</sequence>
<evidence type="ECO:0000313" key="1">
    <source>
        <dbReference type="EMBL" id="HJC45936.1"/>
    </source>
</evidence>
<name>A0A9D2P7W3_9FIRM</name>